<evidence type="ECO:0000313" key="3">
    <source>
        <dbReference type="Proteomes" id="UP000299102"/>
    </source>
</evidence>
<sequence length="104" mass="11580">MSIYTNAQLIRIENNRELDVTKLRERSRSTYNERTGTGCKNGSRRPSRRWNGTRHAVNELAFFSESWLRPRPQRTAPRGNAGGAGAGAAPAADREPCGSLLLPR</sequence>
<proteinExistence type="predicted"/>
<dbReference type="EMBL" id="BGZK01000917">
    <property type="protein sequence ID" value="GBP65026.1"/>
    <property type="molecule type" value="Genomic_DNA"/>
</dbReference>
<protein>
    <submittedName>
        <fullName evidence="2">Uncharacterized protein</fullName>
    </submittedName>
</protein>
<accession>A0A4C1XM82</accession>
<dbReference type="Proteomes" id="UP000299102">
    <property type="component" value="Unassembled WGS sequence"/>
</dbReference>
<reference evidence="2 3" key="1">
    <citation type="journal article" date="2019" name="Commun. Biol.">
        <title>The bagworm genome reveals a unique fibroin gene that provides high tensile strength.</title>
        <authorList>
            <person name="Kono N."/>
            <person name="Nakamura H."/>
            <person name="Ohtoshi R."/>
            <person name="Tomita M."/>
            <person name="Numata K."/>
            <person name="Arakawa K."/>
        </authorList>
    </citation>
    <scope>NUCLEOTIDE SEQUENCE [LARGE SCALE GENOMIC DNA]</scope>
</reference>
<organism evidence="2 3">
    <name type="scientific">Eumeta variegata</name>
    <name type="common">Bagworm moth</name>
    <name type="synonym">Eumeta japonica</name>
    <dbReference type="NCBI Taxonomy" id="151549"/>
    <lineage>
        <taxon>Eukaryota</taxon>
        <taxon>Metazoa</taxon>
        <taxon>Ecdysozoa</taxon>
        <taxon>Arthropoda</taxon>
        <taxon>Hexapoda</taxon>
        <taxon>Insecta</taxon>
        <taxon>Pterygota</taxon>
        <taxon>Neoptera</taxon>
        <taxon>Endopterygota</taxon>
        <taxon>Lepidoptera</taxon>
        <taxon>Glossata</taxon>
        <taxon>Ditrysia</taxon>
        <taxon>Tineoidea</taxon>
        <taxon>Psychidae</taxon>
        <taxon>Oiketicinae</taxon>
        <taxon>Eumeta</taxon>
    </lineage>
</organism>
<evidence type="ECO:0000256" key="1">
    <source>
        <dbReference type="SAM" id="MobiDB-lite"/>
    </source>
</evidence>
<dbReference type="AlphaFoldDB" id="A0A4C1XM82"/>
<feature type="region of interest" description="Disordered" evidence="1">
    <location>
        <begin position="27"/>
        <end position="50"/>
    </location>
</feature>
<gene>
    <name evidence="2" type="ORF">EVAR_43133_1</name>
</gene>
<name>A0A4C1XM82_EUMVA</name>
<feature type="compositionally biased region" description="Polar residues" evidence="1">
    <location>
        <begin position="29"/>
        <end position="40"/>
    </location>
</feature>
<comment type="caution">
    <text evidence="2">The sequence shown here is derived from an EMBL/GenBank/DDBJ whole genome shotgun (WGS) entry which is preliminary data.</text>
</comment>
<keyword evidence="3" id="KW-1185">Reference proteome</keyword>
<feature type="region of interest" description="Disordered" evidence="1">
    <location>
        <begin position="68"/>
        <end position="104"/>
    </location>
</feature>
<evidence type="ECO:0000313" key="2">
    <source>
        <dbReference type="EMBL" id="GBP65026.1"/>
    </source>
</evidence>